<evidence type="ECO:0000256" key="3">
    <source>
        <dbReference type="ARBA" id="ARBA00022827"/>
    </source>
</evidence>
<dbReference type="Gene3D" id="3.30.9.10">
    <property type="entry name" value="D-Amino Acid Oxidase, subunit A, domain 2"/>
    <property type="match status" value="1"/>
</dbReference>
<dbReference type="Pfam" id="PF01494">
    <property type="entry name" value="FAD_binding_3"/>
    <property type="match status" value="1"/>
</dbReference>
<dbReference type="SUPFAM" id="SSF51905">
    <property type="entry name" value="FAD/NAD(P)-binding domain"/>
    <property type="match status" value="1"/>
</dbReference>
<dbReference type="InterPro" id="IPR050641">
    <property type="entry name" value="RIFMO-like"/>
</dbReference>
<evidence type="ECO:0000313" key="6">
    <source>
        <dbReference type="Proteomes" id="UP000194632"/>
    </source>
</evidence>
<evidence type="ECO:0000256" key="2">
    <source>
        <dbReference type="ARBA" id="ARBA00022630"/>
    </source>
</evidence>
<dbReference type="STRING" id="417102.CA982_07960"/>
<dbReference type="PANTHER" id="PTHR43004:SF19">
    <property type="entry name" value="BINDING MONOOXYGENASE, PUTATIVE (JCVI)-RELATED"/>
    <property type="match status" value="1"/>
</dbReference>
<dbReference type="GO" id="GO:0016709">
    <property type="term" value="F:oxidoreductase activity, acting on paired donors, with incorporation or reduction of molecular oxygen, NAD(P)H as one donor, and incorporation of one atom of oxygen"/>
    <property type="evidence" value="ECO:0007669"/>
    <property type="project" value="UniProtKB-ARBA"/>
</dbReference>
<dbReference type="RefSeq" id="WP_086534799.1">
    <property type="nucleotide sequence ID" value="NZ_NGFO01000007.1"/>
</dbReference>
<gene>
    <name evidence="5" type="ORF">CA982_07960</name>
</gene>
<comment type="caution">
    <text evidence="5">The sequence shown here is derived from an EMBL/GenBank/DDBJ whole genome shotgun (WGS) entry which is preliminary data.</text>
</comment>
<name>A0A243QCT4_9ACTN</name>
<dbReference type="AlphaFoldDB" id="A0A243QCT4"/>
<protein>
    <recommendedName>
        <fullName evidence="4">FAD-binding domain-containing protein</fullName>
    </recommendedName>
</protein>
<organism evidence="5 6">
    <name type="scientific">Gordonia lacunae</name>
    <dbReference type="NCBI Taxonomy" id="417102"/>
    <lineage>
        <taxon>Bacteria</taxon>
        <taxon>Bacillati</taxon>
        <taxon>Actinomycetota</taxon>
        <taxon>Actinomycetes</taxon>
        <taxon>Mycobacteriales</taxon>
        <taxon>Gordoniaceae</taxon>
        <taxon>Gordonia</taxon>
    </lineage>
</organism>
<reference evidence="5 6" key="1">
    <citation type="submission" date="2017-05" db="EMBL/GenBank/DDBJ databases">
        <title>Biotechnological potential of actinobacteria isolated from South African environments.</title>
        <authorList>
            <person name="Le Roes-Hill M."/>
            <person name="Prins A."/>
            <person name="Durrell K.A."/>
        </authorList>
    </citation>
    <scope>NUCLEOTIDE SEQUENCE [LARGE SCALE GENOMIC DNA]</scope>
    <source>
        <strain evidence="5">BS2</strain>
    </source>
</reference>
<dbReference type="Gene3D" id="3.40.30.120">
    <property type="match status" value="1"/>
</dbReference>
<dbReference type="EMBL" id="NGFO01000007">
    <property type="protein sequence ID" value="OUC79499.1"/>
    <property type="molecule type" value="Genomic_DNA"/>
</dbReference>
<comment type="cofactor">
    <cofactor evidence="1">
        <name>FAD</name>
        <dbReference type="ChEBI" id="CHEBI:57692"/>
    </cofactor>
</comment>
<keyword evidence="6" id="KW-1185">Reference proteome</keyword>
<proteinExistence type="predicted"/>
<feature type="domain" description="FAD-binding" evidence="4">
    <location>
        <begin position="7"/>
        <end position="351"/>
    </location>
</feature>
<dbReference type="Pfam" id="PF21274">
    <property type="entry name" value="Rng_hyd_C"/>
    <property type="match status" value="1"/>
</dbReference>
<dbReference type="PRINTS" id="PR00420">
    <property type="entry name" value="RNGMNOXGNASE"/>
</dbReference>
<accession>A0A243QCT4</accession>
<dbReference type="OrthoDB" id="8670884at2"/>
<dbReference type="GO" id="GO:0071949">
    <property type="term" value="F:FAD binding"/>
    <property type="evidence" value="ECO:0007669"/>
    <property type="project" value="InterPro"/>
</dbReference>
<dbReference type="InterPro" id="IPR036188">
    <property type="entry name" value="FAD/NAD-bd_sf"/>
</dbReference>
<dbReference type="PANTHER" id="PTHR43004">
    <property type="entry name" value="TRK SYSTEM POTASSIUM UPTAKE PROTEIN"/>
    <property type="match status" value="1"/>
</dbReference>
<dbReference type="Proteomes" id="UP000194632">
    <property type="component" value="Unassembled WGS sequence"/>
</dbReference>
<dbReference type="InterPro" id="IPR002938">
    <property type="entry name" value="FAD-bd"/>
</dbReference>
<evidence type="ECO:0000259" key="4">
    <source>
        <dbReference type="Pfam" id="PF01494"/>
    </source>
</evidence>
<evidence type="ECO:0000256" key="1">
    <source>
        <dbReference type="ARBA" id="ARBA00001974"/>
    </source>
</evidence>
<evidence type="ECO:0000313" key="5">
    <source>
        <dbReference type="EMBL" id="OUC79499.1"/>
    </source>
</evidence>
<keyword evidence="2" id="KW-0285">Flavoprotein</keyword>
<keyword evidence="3" id="KW-0274">FAD</keyword>
<sequence>MITPLHTPVVICGAGAAGSTLALLLASRGIASTILDRRHDPLSHPAAHVINARSLEIWREIDTELAAQIAALSPPISDINLIRWCSSVGATPLGEIDLLSEPEQLDRVRSHSDYLISHVGQHLLMPLLWTRLDAEPLISFHRDVTVTDVVPDRSGATVHTHSGTAAAPFVVAADGANSVVRDLLGITMQGPVLARMASAFFRSPDLHPRERPLLTWIYQPDFAGVLIAHADDHYILMGTYVHPGQPIASDAERYWRTALPRVLGADKAYEMKSTGTWTMTSQTASSFRSGPVLLVGDAAHRFPHTGGYGLNSGVQDAHNLAWKLGAVLNCRADDTLLDTYEIERRPVVELFAEHSVRNHFTLDAVTKHFGATNRALQTVTTLMGKPPLTWMPDTLASRASDQLIRAGLARTAVLGRDSARARRVRDRAAQAIPDQVPHFVSTGLEFGYRYAGPLIAGDETPRGATVPGDVVEYVPTVVAGGRLPHVAVDVGDERRSILELVDRSPVLLTVMTTDPDAWRERLDPDLINPLEADIVDVRAACVAPDSAEHLYGLTRGGAVVVRCDGHIVWHTADPAEQSAEDLLEFLAQGWARLIPARPATAEGHATTSSE</sequence>
<dbReference type="Gene3D" id="3.50.50.60">
    <property type="entry name" value="FAD/NAD(P)-binding domain"/>
    <property type="match status" value="1"/>
</dbReference>